<dbReference type="Pfam" id="PF12974">
    <property type="entry name" value="Phosphonate-bd"/>
    <property type="match status" value="1"/>
</dbReference>
<dbReference type="Gene3D" id="3.40.190.10">
    <property type="entry name" value="Periplasmic binding protein-like II"/>
    <property type="match status" value="1"/>
</dbReference>
<dbReference type="PANTHER" id="PTHR35841">
    <property type="entry name" value="PHOSPHONATES-BINDING PERIPLASMIC PROTEIN"/>
    <property type="match status" value="1"/>
</dbReference>
<gene>
    <name evidence="1" type="ORF">ATO67_17795</name>
</gene>
<protein>
    <submittedName>
        <fullName evidence="1">Phosphate ABC transporter substrate-binding protein</fullName>
    </submittedName>
</protein>
<reference evidence="1 2" key="1">
    <citation type="submission" date="2015-11" db="EMBL/GenBank/DDBJ databases">
        <title>Draft genome sequence of Agrobacterium sp. R89-1.</title>
        <authorList>
            <person name="Zahradnik J."/>
            <person name="Kyslikova E."/>
            <person name="Palyzova A."/>
            <person name="Kyslik P."/>
        </authorList>
    </citation>
    <scope>NUCLEOTIDE SEQUENCE [LARGE SCALE GENOMIC DNA]</scope>
    <source>
        <strain evidence="1 2">R89-1</strain>
    </source>
</reference>
<dbReference type="STRING" id="2052828.ATO67_17795"/>
<comment type="caution">
    <text evidence="1">The sequence shown here is derived from an EMBL/GenBank/DDBJ whole genome shotgun (WGS) entry which is preliminary data.</text>
</comment>
<dbReference type="RefSeq" id="WP_067652387.1">
    <property type="nucleotide sequence ID" value="NZ_KQ961033.1"/>
</dbReference>
<evidence type="ECO:0000313" key="1">
    <source>
        <dbReference type="EMBL" id="KXG87867.1"/>
    </source>
</evidence>
<dbReference type="Proteomes" id="UP000070498">
    <property type="component" value="Unassembled WGS sequence"/>
</dbReference>
<name>A0A135P8W8_9HYPH</name>
<dbReference type="AlphaFoldDB" id="A0A135P8W8"/>
<organism evidence="1 2">
    <name type="scientific">Agrobacterium bohemicum</name>
    <dbReference type="NCBI Taxonomy" id="2052828"/>
    <lineage>
        <taxon>Bacteria</taxon>
        <taxon>Pseudomonadati</taxon>
        <taxon>Pseudomonadota</taxon>
        <taxon>Alphaproteobacteria</taxon>
        <taxon>Hyphomicrobiales</taxon>
        <taxon>Rhizobiaceae</taxon>
        <taxon>Rhizobium/Agrobacterium group</taxon>
        <taxon>Agrobacterium</taxon>
    </lineage>
</organism>
<keyword evidence="2" id="KW-1185">Reference proteome</keyword>
<dbReference type="EMBL" id="LNUW01000002">
    <property type="protein sequence ID" value="KXG87867.1"/>
    <property type="molecule type" value="Genomic_DNA"/>
</dbReference>
<proteinExistence type="predicted"/>
<evidence type="ECO:0000313" key="2">
    <source>
        <dbReference type="Proteomes" id="UP000070498"/>
    </source>
</evidence>
<dbReference type="PANTHER" id="PTHR35841:SF1">
    <property type="entry name" value="PHOSPHONATES-BINDING PERIPLASMIC PROTEIN"/>
    <property type="match status" value="1"/>
</dbReference>
<sequence>MYDWPELRNETDALWEDMRSRFLHNGIDAPQNLIRRNGDMPPVPGGICGVDGTVIAADPATLDPDDFDLAVLWRHPDLLISSTCWGPMGHGLQDHVQVIGQSDYDGIEGGEGEFYSSAVIARKADGGEATAPSLDGKALLPLDFFHQKTMAFNERQSLSGYLSLKRDLETAGESLGLFGSLLETGAHRCSMISLAEGRADVAAIDCKSWMLAQKYEPAAQDLQVIGWTAQRKGLPFIRAKGLDLPFDM</sequence>
<accession>A0A135P8W8</accession>